<sequence>MPETPRPVFRKSSYSGSITQNCVEVAAVPGFTAVRDSAHPELGHLTFPVAEWRAFLTGLKTGSL</sequence>
<proteinExistence type="predicted"/>
<dbReference type="Pfam" id="PF04149">
    <property type="entry name" value="DUF397"/>
    <property type="match status" value="1"/>
</dbReference>
<feature type="domain" description="DUF397" evidence="1">
    <location>
        <begin position="9"/>
        <end position="60"/>
    </location>
</feature>
<dbReference type="RefSeq" id="WP_068692687.1">
    <property type="nucleotide sequence ID" value="NZ_CP063196.1"/>
</dbReference>
<keyword evidence="3" id="KW-1185">Reference proteome</keyword>
<gene>
    <name evidence="2" type="ORF">NI17_020640</name>
</gene>
<evidence type="ECO:0000313" key="3">
    <source>
        <dbReference type="Proteomes" id="UP000265719"/>
    </source>
</evidence>
<accession>A0A399G2X4</accession>
<dbReference type="EMBL" id="CP063196">
    <property type="protein sequence ID" value="UOE19136.1"/>
    <property type="molecule type" value="Genomic_DNA"/>
</dbReference>
<name>A0A399G2X4_9ACTN</name>
<reference evidence="2" key="1">
    <citation type="submission" date="2020-10" db="EMBL/GenBank/DDBJ databases">
        <title>De novo genome project of the cellulose decomposer Thermobifida halotolerans type strain.</title>
        <authorList>
            <person name="Nagy I."/>
            <person name="Horvath B."/>
            <person name="Kukolya J."/>
            <person name="Nagy I."/>
            <person name="Orsini M."/>
        </authorList>
    </citation>
    <scope>NUCLEOTIDE SEQUENCE</scope>
    <source>
        <strain evidence="2">DSM 44931</strain>
    </source>
</reference>
<evidence type="ECO:0000259" key="1">
    <source>
        <dbReference type="Pfam" id="PF04149"/>
    </source>
</evidence>
<dbReference type="Proteomes" id="UP000265719">
    <property type="component" value="Chromosome"/>
</dbReference>
<dbReference type="AlphaFoldDB" id="A0A399G2X4"/>
<organism evidence="2 3">
    <name type="scientific">Thermobifida halotolerans</name>
    <dbReference type="NCBI Taxonomy" id="483545"/>
    <lineage>
        <taxon>Bacteria</taxon>
        <taxon>Bacillati</taxon>
        <taxon>Actinomycetota</taxon>
        <taxon>Actinomycetes</taxon>
        <taxon>Streptosporangiales</taxon>
        <taxon>Nocardiopsidaceae</taxon>
        <taxon>Thermobifida</taxon>
    </lineage>
</organism>
<dbReference type="OrthoDB" id="3540894at2"/>
<protein>
    <submittedName>
        <fullName evidence="2">DUF397 domain-containing protein</fullName>
    </submittedName>
</protein>
<evidence type="ECO:0000313" key="2">
    <source>
        <dbReference type="EMBL" id="UOE19136.1"/>
    </source>
</evidence>
<dbReference type="KEGG" id="thao:NI17_020640"/>
<dbReference type="InterPro" id="IPR007278">
    <property type="entry name" value="DUF397"/>
</dbReference>